<dbReference type="GO" id="GO:0005886">
    <property type="term" value="C:plasma membrane"/>
    <property type="evidence" value="ECO:0007669"/>
    <property type="project" value="UniProtKB-SubCell"/>
</dbReference>
<dbReference type="Pfam" id="PF01544">
    <property type="entry name" value="CorA"/>
    <property type="match status" value="1"/>
</dbReference>
<dbReference type="GO" id="GO:0015087">
    <property type="term" value="F:cobalt ion transmembrane transporter activity"/>
    <property type="evidence" value="ECO:0007669"/>
    <property type="project" value="TreeGrafter"/>
</dbReference>
<dbReference type="GO" id="GO:0050897">
    <property type="term" value="F:cobalt ion binding"/>
    <property type="evidence" value="ECO:0007669"/>
    <property type="project" value="TreeGrafter"/>
</dbReference>
<dbReference type="PANTHER" id="PTHR46494:SF1">
    <property type="entry name" value="CORA FAMILY METAL ION TRANSPORTER (EUROFUNG)"/>
    <property type="match status" value="1"/>
</dbReference>
<dbReference type="CDD" id="cd12822">
    <property type="entry name" value="TmCorA-like"/>
    <property type="match status" value="1"/>
</dbReference>
<organism evidence="9">
    <name type="scientific">marine sediment metagenome</name>
    <dbReference type="NCBI Taxonomy" id="412755"/>
    <lineage>
        <taxon>unclassified sequences</taxon>
        <taxon>metagenomes</taxon>
        <taxon>ecological metagenomes</taxon>
    </lineage>
</organism>
<gene>
    <name evidence="9" type="ORF">S03H2_51832</name>
</gene>
<evidence type="ECO:0000256" key="5">
    <source>
        <dbReference type="ARBA" id="ARBA00022692"/>
    </source>
</evidence>
<name>X1GYW4_9ZZZZ</name>
<dbReference type="EMBL" id="BARU01032909">
    <property type="protein sequence ID" value="GAH62362.1"/>
    <property type="molecule type" value="Genomic_DNA"/>
</dbReference>
<keyword evidence="6 8" id="KW-1133">Transmembrane helix</keyword>
<keyword evidence="5 8" id="KW-0812">Transmembrane</keyword>
<evidence type="ECO:0000256" key="4">
    <source>
        <dbReference type="ARBA" id="ARBA00022475"/>
    </source>
</evidence>
<reference evidence="9" key="1">
    <citation type="journal article" date="2014" name="Front. Microbiol.">
        <title>High frequency of phylogenetically diverse reductive dehalogenase-homologous genes in deep subseafloor sedimentary metagenomes.</title>
        <authorList>
            <person name="Kawai M."/>
            <person name="Futagami T."/>
            <person name="Toyoda A."/>
            <person name="Takaki Y."/>
            <person name="Nishi S."/>
            <person name="Hori S."/>
            <person name="Arai W."/>
            <person name="Tsubouchi T."/>
            <person name="Morono Y."/>
            <person name="Uchiyama I."/>
            <person name="Ito T."/>
            <person name="Fujiyama A."/>
            <person name="Inagaki F."/>
            <person name="Takami H."/>
        </authorList>
    </citation>
    <scope>NUCLEOTIDE SEQUENCE</scope>
    <source>
        <strain evidence="9">Expedition CK06-06</strain>
    </source>
</reference>
<protein>
    <submittedName>
        <fullName evidence="9">Uncharacterized protein</fullName>
    </submittedName>
</protein>
<comment type="caution">
    <text evidence="9">The sequence shown here is derived from an EMBL/GenBank/DDBJ whole genome shotgun (WGS) entry which is preliminary data.</text>
</comment>
<dbReference type="Gene3D" id="1.20.58.340">
    <property type="entry name" value="Magnesium transport protein CorA, transmembrane region"/>
    <property type="match status" value="2"/>
</dbReference>
<evidence type="ECO:0000256" key="1">
    <source>
        <dbReference type="ARBA" id="ARBA00004651"/>
    </source>
</evidence>
<keyword evidence="4" id="KW-1003">Cell membrane</keyword>
<dbReference type="SUPFAM" id="SSF144083">
    <property type="entry name" value="Magnesium transport protein CorA, transmembrane region"/>
    <property type="match status" value="1"/>
</dbReference>
<dbReference type="PANTHER" id="PTHR46494">
    <property type="entry name" value="CORA FAMILY METAL ION TRANSPORTER (EUROFUNG)"/>
    <property type="match status" value="1"/>
</dbReference>
<dbReference type="InterPro" id="IPR045861">
    <property type="entry name" value="CorA_cytoplasmic_dom"/>
</dbReference>
<evidence type="ECO:0000256" key="3">
    <source>
        <dbReference type="ARBA" id="ARBA00022448"/>
    </source>
</evidence>
<dbReference type="AlphaFoldDB" id="X1GYW4"/>
<evidence type="ECO:0000256" key="7">
    <source>
        <dbReference type="ARBA" id="ARBA00023136"/>
    </source>
</evidence>
<evidence type="ECO:0000313" key="9">
    <source>
        <dbReference type="EMBL" id="GAH62362.1"/>
    </source>
</evidence>
<dbReference type="InterPro" id="IPR045863">
    <property type="entry name" value="CorA_TM1_TM2"/>
</dbReference>
<dbReference type="GO" id="GO:0015095">
    <property type="term" value="F:magnesium ion transmembrane transporter activity"/>
    <property type="evidence" value="ECO:0007669"/>
    <property type="project" value="TreeGrafter"/>
</dbReference>
<proteinExistence type="inferred from homology"/>
<accession>X1GYW4</accession>
<feature type="non-terminal residue" evidence="9">
    <location>
        <position position="220"/>
    </location>
</feature>
<dbReference type="SUPFAM" id="SSF143865">
    <property type="entry name" value="CorA soluble domain-like"/>
    <property type="match status" value="1"/>
</dbReference>
<comment type="similarity">
    <text evidence="2">Belongs to the CorA metal ion transporter (MIT) (TC 1.A.35) family.</text>
</comment>
<dbReference type="InterPro" id="IPR002523">
    <property type="entry name" value="MgTranspt_CorA/ZnTranspt_ZntB"/>
</dbReference>
<evidence type="ECO:0000256" key="8">
    <source>
        <dbReference type="SAM" id="Phobius"/>
    </source>
</evidence>
<sequence length="220" mass="25008">MRPSEVDVFVGENYLVTVHCSADLKPLAKFFKECQINEEKRRAYLGRSSGFLFYHILDRLVNYCFPILGKITESIDDVEHVIFAKAVPETVREIALIRHDLISFRRVIHPQIPVIEMLENEEYPFFKEDQEAYFGDIADHTRKIWDGLEDSKEVVDGLAETSNWLTSNRIQEIMRVLTIIMVIIAPATLVASIYGMNIPLPGGLESGNLLPLGILISVMA</sequence>
<evidence type="ECO:0000256" key="6">
    <source>
        <dbReference type="ARBA" id="ARBA00022989"/>
    </source>
</evidence>
<feature type="transmembrane region" description="Helical" evidence="8">
    <location>
        <begin position="176"/>
        <end position="196"/>
    </location>
</feature>
<dbReference type="GO" id="GO:0000287">
    <property type="term" value="F:magnesium ion binding"/>
    <property type="evidence" value="ECO:0007669"/>
    <property type="project" value="TreeGrafter"/>
</dbReference>
<comment type="subcellular location">
    <subcellularLocation>
        <location evidence="1">Cell membrane</location>
        <topology evidence="1">Multi-pass membrane protein</topology>
    </subcellularLocation>
</comment>
<evidence type="ECO:0000256" key="2">
    <source>
        <dbReference type="ARBA" id="ARBA00009765"/>
    </source>
</evidence>
<keyword evidence="7 8" id="KW-0472">Membrane</keyword>
<keyword evidence="3" id="KW-0813">Transport</keyword>